<feature type="region of interest" description="Disordered" evidence="6">
    <location>
        <begin position="705"/>
        <end position="782"/>
    </location>
</feature>
<protein>
    <submittedName>
        <fullName evidence="10">S31D1 protein</fullName>
    </submittedName>
</protein>
<keyword evidence="3 7" id="KW-1133">Transmembrane helix</keyword>
<keyword evidence="4 7" id="KW-0472">Membrane</keyword>
<name>A0A6G1A819_CROCR</name>
<keyword evidence="11" id="KW-1185">Reference proteome</keyword>
<feature type="non-terminal residue" evidence="10">
    <location>
        <position position="896"/>
    </location>
</feature>
<evidence type="ECO:0000256" key="2">
    <source>
        <dbReference type="ARBA" id="ARBA00022692"/>
    </source>
</evidence>
<dbReference type="Proteomes" id="UP000475037">
    <property type="component" value="Unassembled WGS sequence"/>
</dbReference>
<dbReference type="EMBL" id="VOAJ01006438">
    <property type="protein sequence ID" value="KAF0871958.1"/>
    <property type="molecule type" value="Genomic_DNA"/>
</dbReference>
<proteinExistence type="inferred from homology"/>
<evidence type="ECO:0000259" key="8">
    <source>
        <dbReference type="Pfam" id="PF14650"/>
    </source>
</evidence>
<feature type="domain" description="SPATA31" evidence="8">
    <location>
        <begin position="471"/>
        <end position="839"/>
    </location>
</feature>
<comment type="caution">
    <text evidence="10">The sequence shown here is derived from an EMBL/GenBank/DDBJ whole genome shotgun (WGS) entry which is preliminary data.</text>
</comment>
<dbReference type="Pfam" id="PF15371">
    <property type="entry name" value="DUF4599"/>
    <property type="match status" value="1"/>
</dbReference>
<reference evidence="10 11" key="1">
    <citation type="submission" date="2019-11" db="EMBL/GenBank/DDBJ databases">
        <authorList>
            <person name="Yang C."/>
            <person name="Li F."/>
        </authorList>
    </citation>
    <scope>NUCLEOTIDE SEQUENCE [LARGE SCALE GENOMIC DNA]</scope>
    <source>
        <strain evidence="10">KB4526</strain>
        <tissue evidence="10">Muscle</tissue>
    </source>
</reference>
<feature type="compositionally biased region" description="Basic and acidic residues" evidence="6">
    <location>
        <begin position="740"/>
        <end position="773"/>
    </location>
</feature>
<evidence type="ECO:0000313" key="11">
    <source>
        <dbReference type="Proteomes" id="UP000475037"/>
    </source>
</evidence>
<feature type="transmembrane region" description="Helical" evidence="7">
    <location>
        <begin position="15"/>
        <end position="36"/>
    </location>
</feature>
<dbReference type="InterPro" id="IPR039509">
    <property type="entry name" value="SPATA31"/>
</dbReference>
<evidence type="ECO:0000256" key="7">
    <source>
        <dbReference type="SAM" id="Phobius"/>
    </source>
</evidence>
<feature type="compositionally biased region" description="Polar residues" evidence="6">
    <location>
        <begin position="722"/>
        <end position="739"/>
    </location>
</feature>
<feature type="non-terminal residue" evidence="10">
    <location>
        <position position="1"/>
    </location>
</feature>
<comment type="similarity">
    <text evidence="5">Belongs to the SPATA31 family.</text>
</comment>
<feature type="domain" description="SPATA31-like" evidence="9">
    <location>
        <begin position="93"/>
        <end position="145"/>
    </location>
</feature>
<evidence type="ECO:0000256" key="3">
    <source>
        <dbReference type="ARBA" id="ARBA00022989"/>
    </source>
</evidence>
<evidence type="ECO:0000256" key="5">
    <source>
        <dbReference type="ARBA" id="ARBA00035009"/>
    </source>
</evidence>
<organism evidence="10 11">
    <name type="scientific">Crocuta crocuta</name>
    <name type="common">Spotted hyena</name>
    <dbReference type="NCBI Taxonomy" id="9678"/>
    <lineage>
        <taxon>Eukaryota</taxon>
        <taxon>Metazoa</taxon>
        <taxon>Chordata</taxon>
        <taxon>Craniata</taxon>
        <taxon>Vertebrata</taxon>
        <taxon>Euteleostomi</taxon>
        <taxon>Mammalia</taxon>
        <taxon>Eutheria</taxon>
        <taxon>Laurasiatheria</taxon>
        <taxon>Carnivora</taxon>
        <taxon>Feliformia</taxon>
        <taxon>Hyaenidae</taxon>
        <taxon>Crocuta</taxon>
    </lineage>
</organism>
<dbReference type="PANTHER" id="PTHR21859:SF12">
    <property type="entry name" value="SPERMATOGENESIS-ASSOCIATED PROTEIN 31D1"/>
    <property type="match status" value="1"/>
</dbReference>
<dbReference type="AlphaFoldDB" id="A0A6G1A819"/>
<evidence type="ECO:0000259" key="9">
    <source>
        <dbReference type="Pfam" id="PF15371"/>
    </source>
</evidence>
<evidence type="ECO:0000256" key="6">
    <source>
        <dbReference type="SAM" id="MobiDB-lite"/>
    </source>
</evidence>
<sequence>MLCFSSTCWETDPNFTILCGLGLLLLFLCYLIEIPFPTWNMKSIQKVRNPGGYLNRHYYCFYFLPPLFWHVSRSSFPCSLALAAALYLLISCSPLGRHYDIIHIRQLLCPDPFCEVCNNTTAEINCLLYPEALEDATPLVSTAPVTDSSFTLSSAFSADPPGHLISASLPDPPPPPASTFLPNPMTLLADLFPPSPPDHSLPPEPFPPLESSFPDDHFPPQPLAFSHLPPYHAQKEDPVTQPEANLSLNTIFSLDPTLSQDVNSLSELSQTLNPTETCACHVASPTLSVSPPPDCTLTVTQSKSISITLKPIPENSSPDGHVVLSTHISKIKDIDHATLSASDFSWWKAHHKDFFSSTLAQCDFSQEFLALHSSKAVSRGDPAANLVEPGNLSFLSPDVLALLEEQVQKRGDFLIWKEKKKGSFPKQLGPDYTLYSSGKVSESIADKHDLAASLPFWNSKDKSKELHVHPQPPYLTTLAEGNLQQTPIQLFWGLPTLHSESLPSAAHVSDDSASVFTFNRISTSTDQESPLLLHPLTLGSPEIQPQTLTQAHPQGQPQPQPLPLTQVQPEVYLQTPLPILLSNPLPQIKICGVCFHRPQSESESLISSEIQHLEWNLLQKQQEHLWGLPSVVQRSHEDFCPSAPSLSNCRVSQAHGAFSILPGLFPLSDEVRKKLEHHLRKRLIQHRWGLPRRIHESLSLIIPPRNFSERPEMQHSRGRPQISKSQSSKTLNVGLSQPESFHEGDSERLQLEEANGKDLGKNPEDGPKDHQFSDPESSLNKDMGYDVEKAHKSLHEKNSRASVGILGRRQLENLLKTHLSKKSDEINEGRLPETVHISWRTMKETFLPSKKSHIEIQQRVLPPSVDGDYGLNTSQELSFIESTTQQRLESHIKQFH</sequence>
<accession>A0A6G1A819</accession>
<dbReference type="GO" id="GO:0016020">
    <property type="term" value="C:membrane"/>
    <property type="evidence" value="ECO:0007669"/>
    <property type="project" value="UniProtKB-SubCell"/>
</dbReference>
<evidence type="ECO:0000256" key="4">
    <source>
        <dbReference type="ARBA" id="ARBA00023136"/>
    </source>
</evidence>
<comment type="subcellular location">
    <subcellularLocation>
        <location evidence="1">Membrane</location>
        <topology evidence="1">Single-pass membrane protein</topology>
    </subcellularLocation>
</comment>
<evidence type="ECO:0000256" key="1">
    <source>
        <dbReference type="ARBA" id="ARBA00004167"/>
    </source>
</evidence>
<dbReference type="Pfam" id="PF14650">
    <property type="entry name" value="FAM75"/>
    <property type="match status" value="1"/>
</dbReference>
<keyword evidence="2 7" id="KW-0812">Transmembrane</keyword>
<dbReference type="PANTHER" id="PTHR21859">
    <property type="entry name" value="ACROSOME-SPECIFIC PROTEIN"/>
    <property type="match status" value="1"/>
</dbReference>
<evidence type="ECO:0000313" key="10">
    <source>
        <dbReference type="EMBL" id="KAF0871958.1"/>
    </source>
</evidence>
<dbReference type="InterPro" id="IPR027970">
    <property type="entry name" value="SPATA31-like"/>
</dbReference>
<gene>
    <name evidence="10" type="primary">Spata31d1</name>
    <name evidence="10" type="ORF">FOF47_R19780</name>
</gene>